<sequence>MRKRKVTVIGTGFLLLLGLIAGYGYMMTDHDPESELDEGVIQRVDISREKKQVDDIFAIVDEHTPIEQLDDDMKKYETSLFQSFVPEDVEIMEALLTEKEIRGFSLDYRHQGNRVSVVYFEDGKVSKTISNGQTAESNFNNEQTERVDFTKP</sequence>
<protein>
    <recommendedName>
        <fullName evidence="3">DUF1310 family protein</fullName>
    </recommendedName>
</protein>
<comment type="caution">
    <text evidence="1">The sequence shown here is derived from an EMBL/GenBank/DDBJ whole genome shotgun (WGS) entry which is preliminary data.</text>
</comment>
<evidence type="ECO:0000313" key="2">
    <source>
        <dbReference type="Proteomes" id="UP001597497"/>
    </source>
</evidence>
<keyword evidence="2" id="KW-1185">Reference proteome</keyword>
<dbReference type="RefSeq" id="WP_379930270.1">
    <property type="nucleotide sequence ID" value="NZ_JBHUMM010000043.1"/>
</dbReference>
<name>A0ABW5RDP3_9BACL</name>
<proteinExistence type="predicted"/>
<evidence type="ECO:0000313" key="1">
    <source>
        <dbReference type="EMBL" id="MFD2672705.1"/>
    </source>
</evidence>
<accession>A0ABW5RDP3</accession>
<dbReference type="EMBL" id="JBHUMM010000043">
    <property type="protein sequence ID" value="MFD2672705.1"/>
    <property type="molecule type" value="Genomic_DNA"/>
</dbReference>
<evidence type="ECO:0008006" key="3">
    <source>
        <dbReference type="Google" id="ProtNLM"/>
    </source>
</evidence>
<gene>
    <name evidence="1" type="ORF">ACFSUC_14150</name>
</gene>
<reference evidence="2" key="1">
    <citation type="journal article" date="2019" name="Int. J. Syst. Evol. Microbiol.">
        <title>The Global Catalogue of Microorganisms (GCM) 10K type strain sequencing project: providing services to taxonomists for standard genome sequencing and annotation.</title>
        <authorList>
            <consortium name="The Broad Institute Genomics Platform"/>
            <consortium name="The Broad Institute Genome Sequencing Center for Infectious Disease"/>
            <person name="Wu L."/>
            <person name="Ma J."/>
        </authorList>
    </citation>
    <scope>NUCLEOTIDE SEQUENCE [LARGE SCALE GENOMIC DNA]</scope>
    <source>
        <strain evidence="2">KCTC 33676</strain>
    </source>
</reference>
<organism evidence="1 2">
    <name type="scientific">Marinicrinis sediminis</name>
    <dbReference type="NCBI Taxonomy" id="1652465"/>
    <lineage>
        <taxon>Bacteria</taxon>
        <taxon>Bacillati</taxon>
        <taxon>Bacillota</taxon>
        <taxon>Bacilli</taxon>
        <taxon>Bacillales</taxon>
        <taxon>Paenibacillaceae</taxon>
    </lineage>
</organism>
<dbReference type="Proteomes" id="UP001597497">
    <property type="component" value="Unassembled WGS sequence"/>
</dbReference>